<evidence type="ECO:0000313" key="3">
    <source>
        <dbReference type="EMBL" id="BBY19353.1"/>
    </source>
</evidence>
<proteinExistence type="inferred from homology"/>
<evidence type="ECO:0000259" key="2">
    <source>
        <dbReference type="Pfam" id="PF01370"/>
    </source>
</evidence>
<feature type="domain" description="NAD-dependent epimerase/dehydratase" evidence="2">
    <location>
        <begin position="4"/>
        <end position="232"/>
    </location>
</feature>
<dbReference type="Pfam" id="PF01370">
    <property type="entry name" value="Epimerase"/>
    <property type="match status" value="1"/>
</dbReference>
<comment type="similarity">
    <text evidence="1">Belongs to the NAD(P)-dependent epimerase/dehydratase family.</text>
</comment>
<accession>A0AAD1IX15</accession>
<keyword evidence="4" id="KW-1185">Reference proteome</keyword>
<name>A0AAD1IX15_9MYCO</name>
<gene>
    <name evidence="3" type="ORF">MLIT_49450</name>
</gene>
<reference evidence="3 4" key="1">
    <citation type="journal article" date="2019" name="Emerg. Microbes Infect.">
        <title>Comprehensive subspecies identification of 175 nontuberculous mycobacteria species based on 7547 genomic profiles.</title>
        <authorList>
            <person name="Matsumoto Y."/>
            <person name="Kinjo T."/>
            <person name="Motooka D."/>
            <person name="Nabeya D."/>
            <person name="Jung N."/>
            <person name="Uechi K."/>
            <person name="Horii T."/>
            <person name="Iida T."/>
            <person name="Fujita J."/>
            <person name="Nakamura S."/>
        </authorList>
    </citation>
    <scope>NUCLEOTIDE SEQUENCE [LARGE SCALE GENOMIC DNA]</scope>
    <source>
        <strain evidence="3 4">JCM 17423</strain>
    </source>
</reference>
<dbReference type="InterPro" id="IPR001509">
    <property type="entry name" value="Epimerase_deHydtase"/>
</dbReference>
<dbReference type="Gene3D" id="3.40.50.720">
    <property type="entry name" value="NAD(P)-binding Rossmann-like Domain"/>
    <property type="match status" value="1"/>
</dbReference>
<dbReference type="EMBL" id="AP022586">
    <property type="protein sequence ID" value="BBY19353.1"/>
    <property type="molecule type" value="Genomic_DNA"/>
</dbReference>
<dbReference type="AlphaFoldDB" id="A0AAD1IX15"/>
<dbReference type="Proteomes" id="UP000466607">
    <property type="component" value="Chromosome"/>
</dbReference>
<protein>
    <submittedName>
        <fullName evidence="3">UDP-glucose 4-epimerase</fullName>
    </submittedName>
</protein>
<sequence>MRSFVTGAAGFIGSHLVDRLLAEGQQVVAIDNMQTGSRANLDNAFRYNEGRAGRFTFLELDVQAPELSGVVAGANPDVIYHLAAQVDPRRSVLDPQFDARSNVLGTINLCEASRRGGVRRIVYATSGECRYGLLGPMEPVDFGHTDPQSPYVVGKLAGEMYLRAYAQMYDLRPICLALPEVYGPRQRLCGGGVVTVFGNSLITGAPLGTYRSSGVDEYLYVDDVVEAFLCAGGAAMSLTGTYDIRTGRHISVPELHARICAALDEAPLQSVRVTGDDDLPGGEFCCSETCEDLDWRPAVDITEGIRRTMQWLRATLEPELPALVSA</sequence>
<dbReference type="InterPro" id="IPR036291">
    <property type="entry name" value="NAD(P)-bd_dom_sf"/>
</dbReference>
<organism evidence="3 4">
    <name type="scientific">Mycolicibacterium litorale</name>
    <dbReference type="NCBI Taxonomy" id="758802"/>
    <lineage>
        <taxon>Bacteria</taxon>
        <taxon>Bacillati</taxon>
        <taxon>Actinomycetota</taxon>
        <taxon>Actinomycetes</taxon>
        <taxon>Mycobacteriales</taxon>
        <taxon>Mycobacteriaceae</taxon>
        <taxon>Mycolicibacterium</taxon>
    </lineage>
</organism>
<dbReference type="SUPFAM" id="SSF51735">
    <property type="entry name" value="NAD(P)-binding Rossmann-fold domains"/>
    <property type="match status" value="1"/>
</dbReference>
<dbReference type="PANTHER" id="PTHR43000">
    <property type="entry name" value="DTDP-D-GLUCOSE 4,6-DEHYDRATASE-RELATED"/>
    <property type="match status" value="1"/>
</dbReference>
<evidence type="ECO:0000313" key="4">
    <source>
        <dbReference type="Proteomes" id="UP000466607"/>
    </source>
</evidence>
<dbReference type="RefSeq" id="WP_134056575.1">
    <property type="nucleotide sequence ID" value="NZ_AP022586.1"/>
</dbReference>
<evidence type="ECO:0000256" key="1">
    <source>
        <dbReference type="ARBA" id="ARBA00007637"/>
    </source>
</evidence>